<keyword evidence="2" id="KW-1185">Reference proteome</keyword>
<name>A0A8K0SSI5_9HYPO</name>
<protein>
    <submittedName>
        <fullName evidence="1">Uncharacterized protein</fullName>
    </submittedName>
</protein>
<evidence type="ECO:0000313" key="2">
    <source>
        <dbReference type="Proteomes" id="UP000813444"/>
    </source>
</evidence>
<accession>A0A8K0SSI5</accession>
<dbReference type="AlphaFoldDB" id="A0A8K0SSI5"/>
<proteinExistence type="predicted"/>
<dbReference type="EMBL" id="JAGPNK010000005">
    <property type="protein sequence ID" value="KAH7321206.1"/>
    <property type="molecule type" value="Genomic_DNA"/>
</dbReference>
<reference evidence="1" key="1">
    <citation type="journal article" date="2021" name="Nat. Commun.">
        <title>Genetic determinants of endophytism in the Arabidopsis root mycobiome.</title>
        <authorList>
            <person name="Mesny F."/>
            <person name="Miyauchi S."/>
            <person name="Thiergart T."/>
            <person name="Pickel B."/>
            <person name="Atanasova L."/>
            <person name="Karlsson M."/>
            <person name="Huettel B."/>
            <person name="Barry K.W."/>
            <person name="Haridas S."/>
            <person name="Chen C."/>
            <person name="Bauer D."/>
            <person name="Andreopoulos W."/>
            <person name="Pangilinan J."/>
            <person name="LaButti K."/>
            <person name="Riley R."/>
            <person name="Lipzen A."/>
            <person name="Clum A."/>
            <person name="Drula E."/>
            <person name="Henrissat B."/>
            <person name="Kohler A."/>
            <person name="Grigoriev I.V."/>
            <person name="Martin F.M."/>
            <person name="Hacquard S."/>
        </authorList>
    </citation>
    <scope>NUCLEOTIDE SEQUENCE</scope>
    <source>
        <strain evidence="1">MPI-CAGE-CH-0235</strain>
    </source>
</reference>
<comment type="caution">
    <text evidence="1">The sequence shown here is derived from an EMBL/GenBank/DDBJ whole genome shotgun (WGS) entry which is preliminary data.</text>
</comment>
<gene>
    <name evidence="1" type="ORF">B0I35DRAFT_209417</name>
</gene>
<organism evidence="1 2">
    <name type="scientific">Stachybotrys elegans</name>
    <dbReference type="NCBI Taxonomy" id="80388"/>
    <lineage>
        <taxon>Eukaryota</taxon>
        <taxon>Fungi</taxon>
        <taxon>Dikarya</taxon>
        <taxon>Ascomycota</taxon>
        <taxon>Pezizomycotina</taxon>
        <taxon>Sordariomycetes</taxon>
        <taxon>Hypocreomycetidae</taxon>
        <taxon>Hypocreales</taxon>
        <taxon>Stachybotryaceae</taxon>
        <taxon>Stachybotrys</taxon>
    </lineage>
</organism>
<sequence length="77" mass="8506">MLLNKSPSSRPGSELIAGQGVCLRRCHPHGIVSMTLGQPSIHHPWQRATQIIPVSFSRRQTHLHGQPPPACMVHTEL</sequence>
<dbReference type="Proteomes" id="UP000813444">
    <property type="component" value="Unassembled WGS sequence"/>
</dbReference>
<evidence type="ECO:0000313" key="1">
    <source>
        <dbReference type="EMBL" id="KAH7321206.1"/>
    </source>
</evidence>